<organism evidence="2 3">
    <name type="scientific">Castilleja foliolosa</name>
    <dbReference type="NCBI Taxonomy" id="1961234"/>
    <lineage>
        <taxon>Eukaryota</taxon>
        <taxon>Viridiplantae</taxon>
        <taxon>Streptophyta</taxon>
        <taxon>Embryophyta</taxon>
        <taxon>Tracheophyta</taxon>
        <taxon>Spermatophyta</taxon>
        <taxon>Magnoliopsida</taxon>
        <taxon>eudicotyledons</taxon>
        <taxon>Gunneridae</taxon>
        <taxon>Pentapetalae</taxon>
        <taxon>asterids</taxon>
        <taxon>lamiids</taxon>
        <taxon>Lamiales</taxon>
        <taxon>Orobanchaceae</taxon>
        <taxon>Pedicularideae</taxon>
        <taxon>Castillejinae</taxon>
        <taxon>Castilleja</taxon>
    </lineage>
</organism>
<dbReference type="Pfam" id="PF07576">
    <property type="entry name" value="BRAP2"/>
    <property type="match status" value="1"/>
</dbReference>
<dbReference type="AlphaFoldDB" id="A0ABD3D5V6"/>
<dbReference type="SUPFAM" id="SSF53756">
    <property type="entry name" value="UDP-Glycosyltransferase/glycogen phosphorylase"/>
    <property type="match status" value="1"/>
</dbReference>
<reference evidence="3" key="1">
    <citation type="journal article" date="2024" name="IScience">
        <title>Strigolactones Initiate the Formation of Haustorium-like Structures in Castilleja.</title>
        <authorList>
            <person name="Buerger M."/>
            <person name="Peterson D."/>
            <person name="Chory J."/>
        </authorList>
    </citation>
    <scope>NUCLEOTIDE SEQUENCE [LARGE SCALE GENOMIC DNA]</scope>
</reference>
<dbReference type="Proteomes" id="UP001632038">
    <property type="component" value="Unassembled WGS sequence"/>
</dbReference>
<accession>A0ABD3D5V6</accession>
<feature type="domain" description="BRCA1-associated 2/ETP1 RRM" evidence="1">
    <location>
        <begin position="66"/>
        <end position="109"/>
    </location>
</feature>
<evidence type="ECO:0000313" key="2">
    <source>
        <dbReference type="EMBL" id="KAL3636664.1"/>
    </source>
</evidence>
<name>A0ABD3D5V6_9LAMI</name>
<evidence type="ECO:0000313" key="3">
    <source>
        <dbReference type="Proteomes" id="UP001632038"/>
    </source>
</evidence>
<sequence length="224" mass="24303">MFTLKIHTVDYPQPLHTTCTPTTSGGSAAGPNSNNNQKPVELMGVAHLFRQLPSANQPAVTVTNISARTTLIFVVAVPNYLSENDFLIFCGNHVSYFEEIIFLKVSALEDGARFVARDFRFATLPPLGGTLRRGFETAADELEFVAFVAAVQPGLVITESRHLRRRHGSYAQPQSVYFGVPILGAPLKLDQTADCRAAVEAGVGVEVMRSENGGFDGERGGGYW</sequence>
<evidence type="ECO:0000259" key="1">
    <source>
        <dbReference type="Pfam" id="PF07576"/>
    </source>
</evidence>
<dbReference type="InterPro" id="IPR011422">
    <property type="entry name" value="BRAP2/ETP1_RRM"/>
</dbReference>
<keyword evidence="3" id="KW-1185">Reference proteome</keyword>
<comment type="caution">
    <text evidence="2">The sequence shown here is derived from an EMBL/GenBank/DDBJ whole genome shotgun (WGS) entry which is preliminary data.</text>
</comment>
<gene>
    <name evidence="2" type="ORF">CASFOL_018963</name>
</gene>
<dbReference type="EMBL" id="JAVIJP010000026">
    <property type="protein sequence ID" value="KAL3636664.1"/>
    <property type="molecule type" value="Genomic_DNA"/>
</dbReference>
<protein>
    <recommendedName>
        <fullName evidence="1">BRCA1-associated 2/ETP1 RRM domain-containing protein</fullName>
    </recommendedName>
</protein>
<proteinExistence type="predicted"/>